<proteinExistence type="predicted"/>
<protein>
    <recommendedName>
        <fullName evidence="3">F-box domain-containing protein</fullName>
    </recommendedName>
</protein>
<dbReference type="SUPFAM" id="SSF52047">
    <property type="entry name" value="RNI-like"/>
    <property type="match status" value="1"/>
</dbReference>
<evidence type="ECO:0000313" key="2">
    <source>
        <dbReference type="Proteomes" id="UP000620124"/>
    </source>
</evidence>
<gene>
    <name evidence="1" type="ORF">MVEN_00837700</name>
</gene>
<accession>A0A8H7D3Z4</accession>
<dbReference type="OrthoDB" id="3000305at2759"/>
<dbReference type="Proteomes" id="UP000620124">
    <property type="component" value="Unassembled WGS sequence"/>
</dbReference>
<dbReference type="Gene3D" id="3.80.10.10">
    <property type="entry name" value="Ribonuclease Inhibitor"/>
    <property type="match status" value="1"/>
</dbReference>
<keyword evidence="2" id="KW-1185">Reference proteome</keyword>
<evidence type="ECO:0000313" key="1">
    <source>
        <dbReference type="EMBL" id="KAF7357913.1"/>
    </source>
</evidence>
<sequence length="540" mass="60474">MARMFSESQFSDRLNTNYVPSDGEIGHIRMDLVLRSEELARIDAHICELSAQRDKIQAYIHAHKALISLPRRLPQDIVGEIFVACLPMSRNAVMSAQEAPLLLCRICSAWRTIALSTPRLWTSLHVPFGFVLAKESRMLAVAQWLQRSAACLISLSISHVNQRSWEDQEEEPEMKDVQSARRESLLKSLTASMARWRDVDFQNISFKMAYELQIAKVIDRPLSLESFKFSGRLSALNLLDLCFAAPNLHTVALRLKGTDPLDEFVLSMPLSWNRLENLVLDSNGSGFSLLTVISLLGRCTQLVSLYITPESNDAEIDFVSAPLSLPFLQSFTLSRRFLTSCSLGRLLGHMSMPQLRHFHAGATTCEHGAQHSFFLVRLGKTSPLMEETTIYLLSLTTQSLLDTLRSFPSLIKLVAVDTDVWGWDGTVLTPSLAHLFSLLTDTNMCPMLQELGVRNCARVEKAMLHAFMQARIGTTESAHRPLRRLEITFQESCTPDVELLSAAEIQSYLSQGVEISIFDDNWDGPLVSPGPWPGLPPDDS</sequence>
<reference evidence="1" key="1">
    <citation type="submission" date="2020-05" db="EMBL/GenBank/DDBJ databases">
        <title>Mycena genomes resolve the evolution of fungal bioluminescence.</title>
        <authorList>
            <person name="Tsai I.J."/>
        </authorList>
    </citation>
    <scope>NUCLEOTIDE SEQUENCE</scope>
    <source>
        <strain evidence="1">CCC161011</strain>
    </source>
</reference>
<dbReference type="AlphaFoldDB" id="A0A8H7D3Z4"/>
<comment type="caution">
    <text evidence="1">The sequence shown here is derived from an EMBL/GenBank/DDBJ whole genome shotgun (WGS) entry which is preliminary data.</text>
</comment>
<dbReference type="InterPro" id="IPR032675">
    <property type="entry name" value="LRR_dom_sf"/>
</dbReference>
<name>A0A8H7D3Z4_9AGAR</name>
<organism evidence="1 2">
    <name type="scientific">Mycena venus</name>
    <dbReference type="NCBI Taxonomy" id="2733690"/>
    <lineage>
        <taxon>Eukaryota</taxon>
        <taxon>Fungi</taxon>
        <taxon>Dikarya</taxon>
        <taxon>Basidiomycota</taxon>
        <taxon>Agaricomycotina</taxon>
        <taxon>Agaricomycetes</taxon>
        <taxon>Agaricomycetidae</taxon>
        <taxon>Agaricales</taxon>
        <taxon>Marasmiineae</taxon>
        <taxon>Mycenaceae</taxon>
        <taxon>Mycena</taxon>
    </lineage>
</organism>
<evidence type="ECO:0008006" key="3">
    <source>
        <dbReference type="Google" id="ProtNLM"/>
    </source>
</evidence>
<dbReference type="EMBL" id="JACAZI010000006">
    <property type="protein sequence ID" value="KAF7357913.1"/>
    <property type="molecule type" value="Genomic_DNA"/>
</dbReference>